<feature type="chain" id="PRO_5011666573" evidence="1">
    <location>
        <begin position="26"/>
        <end position="465"/>
    </location>
</feature>
<keyword evidence="4" id="KW-0121">Carboxypeptidase</keyword>
<dbReference type="Pfam" id="PF02225">
    <property type="entry name" value="PA"/>
    <property type="match status" value="1"/>
</dbReference>
<dbReference type="Gene3D" id="3.40.630.10">
    <property type="entry name" value="Zn peptidases"/>
    <property type="match status" value="1"/>
</dbReference>
<evidence type="ECO:0000259" key="3">
    <source>
        <dbReference type="Pfam" id="PF04389"/>
    </source>
</evidence>
<dbReference type="EMBL" id="FNBE01000002">
    <property type="protein sequence ID" value="SDE91343.1"/>
    <property type="molecule type" value="Genomic_DNA"/>
</dbReference>
<accession>A0A1G7GTI3</accession>
<keyword evidence="4" id="KW-0645">Protease</keyword>
<dbReference type="GO" id="GO:0004180">
    <property type="term" value="F:carboxypeptidase activity"/>
    <property type="evidence" value="ECO:0007669"/>
    <property type="project" value="UniProtKB-KW"/>
</dbReference>
<dbReference type="Pfam" id="PF04389">
    <property type="entry name" value="Peptidase_M28"/>
    <property type="match status" value="1"/>
</dbReference>
<dbReference type="InterPro" id="IPR045175">
    <property type="entry name" value="M28_fam"/>
</dbReference>
<dbReference type="STRING" id="366584.SAMN05216377_102450"/>
<dbReference type="OrthoDB" id="345880at2"/>
<keyword evidence="5" id="KW-1185">Reference proteome</keyword>
<reference evidence="4 5" key="1">
    <citation type="submission" date="2016-10" db="EMBL/GenBank/DDBJ databases">
        <authorList>
            <person name="de Groot N.N."/>
        </authorList>
    </citation>
    <scope>NUCLEOTIDE SEQUENCE [LARGE SCALE GENOMIC DNA]</scope>
    <source>
        <strain evidence="4 5">CGMCC 4.3143</strain>
    </source>
</reference>
<gene>
    <name evidence="4" type="ORF">SAMN05216377_102450</name>
</gene>
<evidence type="ECO:0000313" key="5">
    <source>
        <dbReference type="Proteomes" id="UP000198967"/>
    </source>
</evidence>
<dbReference type="PROSITE" id="PS51257">
    <property type="entry name" value="PROKAR_LIPOPROTEIN"/>
    <property type="match status" value="1"/>
</dbReference>
<evidence type="ECO:0000313" key="4">
    <source>
        <dbReference type="EMBL" id="SDE91343.1"/>
    </source>
</evidence>
<keyword evidence="1" id="KW-0732">Signal</keyword>
<evidence type="ECO:0000256" key="1">
    <source>
        <dbReference type="SAM" id="SignalP"/>
    </source>
</evidence>
<dbReference type="AlphaFoldDB" id="A0A1G7GTI3"/>
<dbReference type="Gene3D" id="3.50.30.30">
    <property type="match status" value="1"/>
</dbReference>
<feature type="domain" description="Peptidase M28" evidence="3">
    <location>
        <begin position="234"/>
        <end position="449"/>
    </location>
</feature>
<dbReference type="RefSeq" id="WP_093077218.1">
    <property type="nucleotide sequence ID" value="NZ_FNBE01000002.1"/>
</dbReference>
<dbReference type="Proteomes" id="UP000198967">
    <property type="component" value="Unassembled WGS sequence"/>
</dbReference>
<sequence length="465" mass="46819">MRGRLAGLVGLAALLVGCGAAPAPAAAPASDPTLPARLVATASGDRAHAHLERLQAIADEHGGNRALGTPGYDASVDYVAETLRAAGFTVDTPSFDVRAFALQDKRLTVDGAPVEAGAMGFSPAGEVSAPLHVAGTLGCTPEELAGTPAGAVVLVQRGTCPFGVKSQNARTAGAAALIVSNSEDGPLDGTLGDLDGTVPSLGVSKAVGEQLATRAGAPVTLLVAATTTETTSRNVIAQTTTGNPDRVVMAGAHLDSVPEGPGINDNGTGSAALLDVALALGPAPAAEQAVRFAWWGAEEVGLVGSTRYVEGLSPEDAARIALYLNLDMVGSPNPGYLVYDGDDSDREGEGPGPAGSAAVEQVLLEQLAAVGVQGSGTDFDGRSDYGPFIEADIPAGGLFTGAEEAKTPEQATQWGGTAGTPYDACYHQPCDTLANVDRQALDRNVDALAGTIGRFALTLNGVPPR</sequence>
<keyword evidence="4" id="KW-0378">Hydrolase</keyword>
<feature type="signal peptide" evidence="1">
    <location>
        <begin position="1"/>
        <end position="25"/>
    </location>
</feature>
<dbReference type="SUPFAM" id="SSF53187">
    <property type="entry name" value="Zn-dependent exopeptidases"/>
    <property type="match status" value="1"/>
</dbReference>
<name>A0A1G7GTI3_PSEOR</name>
<dbReference type="GO" id="GO:0008235">
    <property type="term" value="F:metalloexopeptidase activity"/>
    <property type="evidence" value="ECO:0007669"/>
    <property type="project" value="InterPro"/>
</dbReference>
<dbReference type="InterPro" id="IPR007484">
    <property type="entry name" value="Peptidase_M28"/>
</dbReference>
<dbReference type="SUPFAM" id="SSF52025">
    <property type="entry name" value="PA domain"/>
    <property type="match status" value="1"/>
</dbReference>
<dbReference type="InterPro" id="IPR003137">
    <property type="entry name" value="PA_domain"/>
</dbReference>
<protein>
    <submittedName>
        <fullName evidence="4">Zn-dependent amino-or carboxypeptidase, M28 family</fullName>
    </submittedName>
</protein>
<dbReference type="InterPro" id="IPR046450">
    <property type="entry name" value="PA_dom_sf"/>
</dbReference>
<proteinExistence type="predicted"/>
<organism evidence="4 5">
    <name type="scientific">Pseudonocardia oroxyli</name>
    <dbReference type="NCBI Taxonomy" id="366584"/>
    <lineage>
        <taxon>Bacteria</taxon>
        <taxon>Bacillati</taxon>
        <taxon>Actinomycetota</taxon>
        <taxon>Actinomycetes</taxon>
        <taxon>Pseudonocardiales</taxon>
        <taxon>Pseudonocardiaceae</taxon>
        <taxon>Pseudonocardia</taxon>
    </lineage>
</organism>
<dbReference type="PANTHER" id="PTHR12147:SF26">
    <property type="entry name" value="PEPTIDASE M28 DOMAIN-CONTAINING PROTEIN"/>
    <property type="match status" value="1"/>
</dbReference>
<evidence type="ECO:0000259" key="2">
    <source>
        <dbReference type="Pfam" id="PF02225"/>
    </source>
</evidence>
<dbReference type="PANTHER" id="PTHR12147">
    <property type="entry name" value="METALLOPEPTIDASE M28 FAMILY MEMBER"/>
    <property type="match status" value="1"/>
</dbReference>
<feature type="domain" description="PA" evidence="2">
    <location>
        <begin position="127"/>
        <end position="211"/>
    </location>
</feature>
<dbReference type="GO" id="GO:0006508">
    <property type="term" value="P:proteolysis"/>
    <property type="evidence" value="ECO:0007669"/>
    <property type="project" value="InterPro"/>
</dbReference>